<dbReference type="Gene3D" id="2.60.40.640">
    <property type="match status" value="2"/>
</dbReference>
<dbReference type="InterPro" id="IPR014752">
    <property type="entry name" value="Arrestin-like_C"/>
</dbReference>
<keyword evidence="4" id="KW-1185">Reference proteome</keyword>
<name>A0A9P1MY00_9PELO</name>
<feature type="domain" description="Arrestin C-terminal-like" evidence="2">
    <location>
        <begin position="166"/>
        <end position="297"/>
    </location>
</feature>
<dbReference type="SUPFAM" id="SSF81296">
    <property type="entry name" value="E set domains"/>
    <property type="match status" value="2"/>
</dbReference>
<dbReference type="Pfam" id="PF02752">
    <property type="entry name" value="Arrestin_C"/>
    <property type="match status" value="1"/>
</dbReference>
<dbReference type="Pfam" id="PF00339">
    <property type="entry name" value="Arrestin_N"/>
    <property type="match status" value="1"/>
</dbReference>
<organism evidence="3 4">
    <name type="scientific">Caenorhabditis angaria</name>
    <dbReference type="NCBI Taxonomy" id="860376"/>
    <lineage>
        <taxon>Eukaryota</taxon>
        <taxon>Metazoa</taxon>
        <taxon>Ecdysozoa</taxon>
        <taxon>Nematoda</taxon>
        <taxon>Chromadorea</taxon>
        <taxon>Rhabditida</taxon>
        <taxon>Rhabditina</taxon>
        <taxon>Rhabditomorpha</taxon>
        <taxon>Rhabditoidea</taxon>
        <taxon>Rhabditidae</taxon>
        <taxon>Peloderinae</taxon>
        <taxon>Caenorhabditis</taxon>
    </lineage>
</organism>
<dbReference type="PANTHER" id="PTHR11188">
    <property type="entry name" value="ARRESTIN DOMAIN CONTAINING PROTEIN"/>
    <property type="match status" value="1"/>
</dbReference>
<dbReference type="Proteomes" id="UP001152747">
    <property type="component" value="Unassembled WGS sequence"/>
</dbReference>
<evidence type="ECO:0000256" key="1">
    <source>
        <dbReference type="ARBA" id="ARBA00005298"/>
    </source>
</evidence>
<evidence type="ECO:0000313" key="4">
    <source>
        <dbReference type="Proteomes" id="UP001152747"/>
    </source>
</evidence>
<dbReference type="EMBL" id="CANHGI010000002">
    <property type="protein sequence ID" value="CAI5440890.1"/>
    <property type="molecule type" value="Genomic_DNA"/>
</dbReference>
<sequence length="344" mass="39751">MVNSFQIEFINSPHGVYFQGQTIDGRVIFDTKQIDKIRSLQIYIRGFAKTRWSISTKNHKYNEPNSHTISSKIEYLEASDNEAIFWNCVDDSDELPRGTMIFPFKFQLPLNLPPSFEGFHGHIRYSIHVELDRVVPISDLNRIPTAIKPIEKTISRNFGFGETWQENGPIFLTVIVPKTGFVAGQLIPIQISIENNTQRKNLKIRAKLLQIATFKADDFDNITRIKHSDRKIAQARKQLYFKWPVLRDRIYLRIPACVPSFTNCPILSVEYFLCIKIDLKKGSLKCEFPIIIGTLPLGLTENRVLWHIHPKPGLFGAFAPTYPRVYSFLSMNCTFETTTLRFYT</sequence>
<dbReference type="InterPro" id="IPR011022">
    <property type="entry name" value="Arrestin_C-like"/>
</dbReference>
<dbReference type="InterPro" id="IPR050357">
    <property type="entry name" value="Arrestin_domain-protein"/>
</dbReference>
<protein>
    <recommendedName>
        <fullName evidence="2">Arrestin C-terminal-like domain-containing protein</fullName>
    </recommendedName>
</protein>
<dbReference type="InterPro" id="IPR011021">
    <property type="entry name" value="Arrestin-like_N"/>
</dbReference>
<accession>A0A9P1MY00</accession>
<dbReference type="PANTHER" id="PTHR11188:SF175">
    <property type="entry name" value="ARRESTIN C-TERMINAL-LIKE DOMAIN-CONTAINING PROTEIN"/>
    <property type="match status" value="1"/>
</dbReference>
<reference evidence="3" key="1">
    <citation type="submission" date="2022-11" db="EMBL/GenBank/DDBJ databases">
        <authorList>
            <person name="Kikuchi T."/>
        </authorList>
    </citation>
    <scope>NUCLEOTIDE SEQUENCE</scope>
    <source>
        <strain evidence="3">PS1010</strain>
    </source>
</reference>
<gene>
    <name evidence="3" type="ORF">CAMP_LOCUS3527</name>
</gene>
<proteinExistence type="inferred from homology"/>
<dbReference type="OrthoDB" id="2333384at2759"/>
<comment type="similarity">
    <text evidence="1">Belongs to the arrestin family.</text>
</comment>
<dbReference type="SMART" id="SM01017">
    <property type="entry name" value="Arrestin_C"/>
    <property type="match status" value="1"/>
</dbReference>
<dbReference type="InterPro" id="IPR014756">
    <property type="entry name" value="Ig_E-set"/>
</dbReference>
<evidence type="ECO:0000259" key="2">
    <source>
        <dbReference type="SMART" id="SM01017"/>
    </source>
</evidence>
<dbReference type="GO" id="GO:0015031">
    <property type="term" value="P:protein transport"/>
    <property type="evidence" value="ECO:0007669"/>
    <property type="project" value="TreeGrafter"/>
</dbReference>
<dbReference type="AlphaFoldDB" id="A0A9P1MY00"/>
<evidence type="ECO:0000313" key="3">
    <source>
        <dbReference type="EMBL" id="CAI5440890.1"/>
    </source>
</evidence>
<dbReference type="GO" id="GO:0005737">
    <property type="term" value="C:cytoplasm"/>
    <property type="evidence" value="ECO:0007669"/>
    <property type="project" value="TreeGrafter"/>
</dbReference>
<comment type="caution">
    <text evidence="3">The sequence shown here is derived from an EMBL/GenBank/DDBJ whole genome shotgun (WGS) entry which is preliminary data.</text>
</comment>